<reference evidence="6 7" key="1">
    <citation type="submission" date="2024-10" db="EMBL/GenBank/DDBJ databases">
        <title>Updated reference genomes for cyclostephanoid diatoms.</title>
        <authorList>
            <person name="Roberts W.R."/>
            <person name="Alverson A.J."/>
        </authorList>
    </citation>
    <scope>NUCLEOTIDE SEQUENCE [LARGE SCALE GENOMIC DNA]</scope>
    <source>
        <strain evidence="6 7">AJA232-27</strain>
    </source>
</reference>
<evidence type="ECO:0000256" key="3">
    <source>
        <dbReference type="ARBA" id="ARBA00022801"/>
    </source>
</evidence>
<feature type="region of interest" description="Disordered" evidence="5">
    <location>
        <begin position="91"/>
        <end position="122"/>
    </location>
</feature>
<dbReference type="EMBL" id="JALLBG020000166">
    <property type="protein sequence ID" value="KAL3760989.1"/>
    <property type="molecule type" value="Genomic_DNA"/>
</dbReference>
<evidence type="ECO:0000313" key="7">
    <source>
        <dbReference type="Proteomes" id="UP001530293"/>
    </source>
</evidence>
<comment type="similarity">
    <text evidence="1">Belongs to the 5'(3')-deoxyribonucleotidase family.</text>
</comment>
<evidence type="ECO:0000256" key="2">
    <source>
        <dbReference type="ARBA" id="ARBA00022723"/>
    </source>
</evidence>
<comment type="caution">
    <text evidence="6">The sequence shown here is derived from an EMBL/GenBank/DDBJ whole genome shotgun (WGS) entry which is preliminary data.</text>
</comment>
<dbReference type="InterPro" id="IPR023214">
    <property type="entry name" value="HAD_sf"/>
</dbReference>
<dbReference type="Gene3D" id="3.40.50.1000">
    <property type="entry name" value="HAD superfamily/HAD-like"/>
    <property type="match status" value="1"/>
</dbReference>
<dbReference type="GO" id="GO:0016787">
    <property type="term" value="F:hydrolase activity"/>
    <property type="evidence" value="ECO:0007669"/>
    <property type="project" value="UniProtKB-KW"/>
</dbReference>
<feature type="compositionally biased region" description="Low complexity" evidence="5">
    <location>
        <begin position="91"/>
        <end position="108"/>
    </location>
</feature>
<dbReference type="AlphaFoldDB" id="A0ABD3MAH2"/>
<name>A0ABD3MAH2_9STRA</name>
<dbReference type="GO" id="GO:0046872">
    <property type="term" value="F:metal ion binding"/>
    <property type="evidence" value="ECO:0007669"/>
    <property type="project" value="UniProtKB-KW"/>
</dbReference>
<organism evidence="6 7">
    <name type="scientific">Discostella pseudostelligera</name>
    <dbReference type="NCBI Taxonomy" id="259834"/>
    <lineage>
        <taxon>Eukaryota</taxon>
        <taxon>Sar</taxon>
        <taxon>Stramenopiles</taxon>
        <taxon>Ochrophyta</taxon>
        <taxon>Bacillariophyta</taxon>
        <taxon>Coscinodiscophyceae</taxon>
        <taxon>Thalassiosirophycidae</taxon>
        <taxon>Stephanodiscales</taxon>
        <taxon>Stephanodiscaceae</taxon>
        <taxon>Discostella</taxon>
    </lineage>
</organism>
<dbReference type="NCBIfam" id="TIGR02244">
    <property type="entry name" value="HAD-IG-Ncltidse"/>
    <property type="match status" value="1"/>
</dbReference>
<sequence length="697" mass="78753">MANDMTTMTMMPPLAIATYLSVLVVVISIASDVIIGVHSFQVAVRAPAAAAVSINTRSSSSSSSSMTTATTSTCCRSSSLFAISIPISPSSSTNNDDINNSNSSNNNDYVSMTTLPRHPTNHDANEILSRAEKALQLMHEEVLASYATSSSSLDGMGDDDILSQSDATDIIIDNSADSDDDFDEDDEDCILSNLLTNNIESSVYANSYVDLGKVDTVGFDFDYTLVTYTTELLSLIYDMSLKRLVEEKEYPREMLSAGLKFDPFFSIRDAHISCMQFMFSLPTLGLAVDRENGWICHLSYTHKVAVAWEGRHRVSRPRLVAEYSGKRSLSPSKRKIRLKPLNDLFSMAECCLMADTVQYFLDRNIRFCPRSAVTDVLGSITGTHISGEFHRRVAEEPERYFEQSPHLKKVLESLKQSGKRLIFVSNSPFWYCNAGMNYVVGPGWRDQWDVVITSAGKPAFYTEDNRPFREVDIVTGKVKFKQVDKLEKEHVYTSGCLKELIQLINWRSPLSFSQDENDPPYNDIYSPFTSPNVMYIGDSLFADLVDAKREFGWTTAAVTPEVGWEIELQRKKEFIIADRAIEMLLNTLRLYQQRLGTDLRSKEDLEVMDKLERTVSRWRDEQTRLLGNPFGSVFRARYTPSLFAHSLRRYCDLYMSNVGSLRHYSPHHRFYPESPKLLSHEIRGSNPECCESYLPIS</sequence>
<proteinExistence type="inferred from homology"/>
<evidence type="ECO:0000313" key="6">
    <source>
        <dbReference type="EMBL" id="KAL3760989.1"/>
    </source>
</evidence>
<dbReference type="PANTHER" id="PTHR12103:SF12">
    <property type="entry name" value="FI20020P1"/>
    <property type="match status" value="1"/>
</dbReference>
<keyword evidence="2" id="KW-0479">Metal-binding</keyword>
<accession>A0ABD3MAH2</accession>
<dbReference type="SUPFAM" id="SSF56784">
    <property type="entry name" value="HAD-like"/>
    <property type="match status" value="1"/>
</dbReference>
<gene>
    <name evidence="6" type="ORF">ACHAWU_008932</name>
</gene>
<evidence type="ECO:0000256" key="1">
    <source>
        <dbReference type="ARBA" id="ARBA00009589"/>
    </source>
</evidence>
<evidence type="ECO:0000256" key="4">
    <source>
        <dbReference type="ARBA" id="ARBA00022842"/>
    </source>
</evidence>
<dbReference type="Pfam" id="PF05761">
    <property type="entry name" value="5_nucleotid"/>
    <property type="match status" value="2"/>
</dbReference>
<dbReference type="FunFam" id="3.40.50.1000:FF:000176">
    <property type="entry name" value="5'-nucleotidase domain-containing protein, putative"/>
    <property type="match status" value="1"/>
</dbReference>
<keyword evidence="3" id="KW-0378">Hydrolase</keyword>
<protein>
    <submittedName>
        <fullName evidence="6">Uncharacterized protein</fullName>
    </submittedName>
</protein>
<keyword evidence="7" id="KW-1185">Reference proteome</keyword>
<keyword evidence="4" id="KW-0460">Magnesium</keyword>
<dbReference type="InterPro" id="IPR036412">
    <property type="entry name" value="HAD-like_sf"/>
</dbReference>
<dbReference type="Proteomes" id="UP001530293">
    <property type="component" value="Unassembled WGS sequence"/>
</dbReference>
<evidence type="ECO:0000256" key="5">
    <source>
        <dbReference type="SAM" id="MobiDB-lite"/>
    </source>
</evidence>
<dbReference type="InterPro" id="IPR008380">
    <property type="entry name" value="HAD-SF_hydro_IG_5-nucl"/>
</dbReference>
<dbReference type="PANTHER" id="PTHR12103">
    <property type="entry name" value="5'-NUCLEOTIDASE DOMAIN-CONTAINING"/>
    <property type="match status" value="1"/>
</dbReference>